<evidence type="ECO:0000313" key="2">
    <source>
        <dbReference type="Proteomes" id="UP000823910"/>
    </source>
</evidence>
<gene>
    <name evidence="1" type="ORF">H9704_13510</name>
</gene>
<dbReference type="PROSITE" id="PS51257">
    <property type="entry name" value="PROKAR_LIPOPROTEIN"/>
    <property type="match status" value="1"/>
</dbReference>
<evidence type="ECO:0008006" key="3">
    <source>
        <dbReference type="Google" id="ProtNLM"/>
    </source>
</evidence>
<organism evidence="1 2">
    <name type="scientific">Candidatus Enterocloster excrementipullorum</name>
    <dbReference type="NCBI Taxonomy" id="2838559"/>
    <lineage>
        <taxon>Bacteria</taxon>
        <taxon>Bacillati</taxon>
        <taxon>Bacillota</taxon>
        <taxon>Clostridia</taxon>
        <taxon>Lachnospirales</taxon>
        <taxon>Lachnospiraceae</taxon>
        <taxon>Enterocloster</taxon>
    </lineage>
</organism>
<name>A0A9D2N2E0_9FIRM</name>
<comment type="caution">
    <text evidence="1">The sequence shown here is derived from an EMBL/GenBank/DDBJ whole genome shotgun (WGS) entry which is preliminary data.</text>
</comment>
<reference evidence="1" key="2">
    <citation type="submission" date="2021-04" db="EMBL/GenBank/DDBJ databases">
        <authorList>
            <person name="Gilroy R."/>
        </authorList>
    </citation>
    <scope>NUCLEOTIDE SEQUENCE</scope>
    <source>
        <strain evidence="1">CHK180-15479</strain>
    </source>
</reference>
<protein>
    <recommendedName>
        <fullName evidence="3">Lipoprotein</fullName>
    </recommendedName>
</protein>
<dbReference type="Proteomes" id="UP000823910">
    <property type="component" value="Unassembled WGS sequence"/>
</dbReference>
<sequence>MIKRTAAVILAGAFLLMGCGGRQEDKTETYAIYEEFVWENFAENPTRQILADLDGDGTAEMILLADQTADDPNNFQGTLKVFGILPGGHVKERYSTDIAENTAGWRWMYLYRREGETPVILEYSPQISAGMGPVILRFIRFSKEEWSYEEIDFFFWDSFHASGREREQMEQKKEKFAGTLEEYTRWALPLVIFGQDMVVTGDSSAYFGGLEIPHVFCVSTRE</sequence>
<accession>A0A9D2N2E0</accession>
<evidence type="ECO:0000313" key="1">
    <source>
        <dbReference type="EMBL" id="HJC07137.1"/>
    </source>
</evidence>
<dbReference type="AlphaFoldDB" id="A0A9D2N2E0"/>
<reference evidence="1" key="1">
    <citation type="journal article" date="2021" name="PeerJ">
        <title>Extensive microbial diversity within the chicken gut microbiome revealed by metagenomics and culture.</title>
        <authorList>
            <person name="Gilroy R."/>
            <person name="Ravi A."/>
            <person name="Getino M."/>
            <person name="Pursley I."/>
            <person name="Horton D.L."/>
            <person name="Alikhan N.F."/>
            <person name="Baker D."/>
            <person name="Gharbi K."/>
            <person name="Hall N."/>
            <person name="Watson M."/>
            <person name="Adriaenssens E.M."/>
            <person name="Foster-Nyarko E."/>
            <person name="Jarju S."/>
            <person name="Secka A."/>
            <person name="Antonio M."/>
            <person name="Oren A."/>
            <person name="Chaudhuri R.R."/>
            <person name="La Ragione R."/>
            <person name="Hildebrand F."/>
            <person name="Pallen M.J."/>
        </authorList>
    </citation>
    <scope>NUCLEOTIDE SEQUENCE</scope>
    <source>
        <strain evidence="1">CHK180-15479</strain>
    </source>
</reference>
<proteinExistence type="predicted"/>
<dbReference type="EMBL" id="DWWT01000073">
    <property type="protein sequence ID" value="HJC07137.1"/>
    <property type="molecule type" value="Genomic_DNA"/>
</dbReference>